<gene>
    <name evidence="1" type="ORF">MQH31_06765</name>
</gene>
<dbReference type="AlphaFoldDB" id="A0AA41QTP9"/>
<evidence type="ECO:0000313" key="1">
    <source>
        <dbReference type="EMBL" id="MCI4657512.1"/>
    </source>
</evidence>
<dbReference type="EMBL" id="JALGAR010000001">
    <property type="protein sequence ID" value="MCI4657512.1"/>
    <property type="molecule type" value="Genomic_DNA"/>
</dbReference>
<dbReference type="InterPro" id="IPR023375">
    <property type="entry name" value="ADC_dom_sf"/>
</dbReference>
<accession>A0AA41QTP9</accession>
<sequence>MPEPYPISVVAPPLAGRSVASQRWSNLCFVHWRVPAAAVAPLLPDGLIPDEFDGSSWVGLIPFVLDRATVLGSPPVPYFGNFVEVNVRLYAVDAAGRRGVVFVSLEASRLAAVLAARALFALPYMWSRTRLTLAAGEYRYSSRRHFAAGARTEMVVRPRDEPVTGDPLADFLTARWALFTRARGRTVYLRNHHEPWELVQADVVLLDDTLMARAGFPSLTGRQPDSVLFSPGVTTRFGTG</sequence>
<dbReference type="Proteomes" id="UP001165341">
    <property type="component" value="Unassembled WGS sequence"/>
</dbReference>
<dbReference type="Pfam" id="PF09844">
    <property type="entry name" value="DUF2071"/>
    <property type="match status" value="1"/>
</dbReference>
<proteinExistence type="predicted"/>
<dbReference type="RefSeq" id="WP_243011397.1">
    <property type="nucleotide sequence ID" value="NZ_JALGAR010000001.1"/>
</dbReference>
<name>A0AA41QTP9_9MICO</name>
<comment type="caution">
    <text evidence="1">The sequence shown here is derived from an EMBL/GenBank/DDBJ whole genome shotgun (WGS) entry which is preliminary data.</text>
</comment>
<dbReference type="Gene3D" id="2.40.400.10">
    <property type="entry name" value="Acetoacetate decarboxylase-like"/>
    <property type="match status" value="1"/>
</dbReference>
<keyword evidence="2" id="KW-1185">Reference proteome</keyword>
<evidence type="ECO:0000313" key="2">
    <source>
        <dbReference type="Proteomes" id="UP001165341"/>
    </source>
</evidence>
<dbReference type="InterPro" id="IPR018644">
    <property type="entry name" value="DUF2071"/>
</dbReference>
<organism evidence="1 2">
    <name type="scientific">Cryobacterium zhongshanensis</name>
    <dbReference type="NCBI Taxonomy" id="2928153"/>
    <lineage>
        <taxon>Bacteria</taxon>
        <taxon>Bacillati</taxon>
        <taxon>Actinomycetota</taxon>
        <taxon>Actinomycetes</taxon>
        <taxon>Micrococcales</taxon>
        <taxon>Microbacteriaceae</taxon>
        <taxon>Cryobacterium</taxon>
    </lineage>
</organism>
<protein>
    <submittedName>
        <fullName evidence="1">DUF2071 domain-containing protein</fullName>
    </submittedName>
</protein>
<dbReference type="PANTHER" id="PTHR39186">
    <property type="entry name" value="DUF2071 FAMILY PROTEIN"/>
    <property type="match status" value="1"/>
</dbReference>
<reference evidence="1" key="1">
    <citation type="submission" date="2022-03" db="EMBL/GenBank/DDBJ databases">
        <title>Cryobacterium sp. nov. strain ZS14-85, isolated from Antarctic soil.</title>
        <authorList>
            <person name="Li J."/>
            <person name="Niu G."/>
        </authorList>
    </citation>
    <scope>NUCLEOTIDE SEQUENCE</scope>
    <source>
        <strain evidence="1">ZS14-85</strain>
    </source>
</reference>
<dbReference type="PANTHER" id="PTHR39186:SF1">
    <property type="entry name" value="DUF2071 DOMAIN-CONTAINING PROTEIN"/>
    <property type="match status" value="1"/>
</dbReference>
<dbReference type="SUPFAM" id="SSF160104">
    <property type="entry name" value="Acetoacetate decarboxylase-like"/>
    <property type="match status" value="1"/>
</dbReference>